<keyword evidence="3" id="KW-0862">Zinc</keyword>
<keyword evidence="7" id="KW-1185">Reference proteome</keyword>
<dbReference type="Gene3D" id="6.20.50.20">
    <property type="match status" value="1"/>
</dbReference>
<gene>
    <name evidence="6" type="ORF">C6P40_002469</name>
</gene>
<protein>
    <recommendedName>
        <fullName evidence="8">Rpr2-domain-containing protein</fullName>
    </recommendedName>
</protein>
<comment type="similarity">
    <text evidence="4">Belongs to the eukaryotic/archaeal RNase P protein component 4 family.</text>
</comment>
<comment type="caution">
    <text evidence="6">The sequence shown here is derived from an EMBL/GenBank/DDBJ whole genome shotgun (WGS) entry which is preliminary data.</text>
</comment>
<organism evidence="6 7">
    <name type="scientific">Pichia californica</name>
    <dbReference type="NCBI Taxonomy" id="460514"/>
    <lineage>
        <taxon>Eukaryota</taxon>
        <taxon>Fungi</taxon>
        <taxon>Dikarya</taxon>
        <taxon>Ascomycota</taxon>
        <taxon>Saccharomycotina</taxon>
        <taxon>Pichiomycetes</taxon>
        <taxon>Pichiales</taxon>
        <taxon>Pichiaceae</taxon>
        <taxon>Pichia</taxon>
    </lineage>
</organism>
<evidence type="ECO:0000256" key="3">
    <source>
        <dbReference type="ARBA" id="ARBA00022833"/>
    </source>
</evidence>
<feature type="region of interest" description="Disordered" evidence="5">
    <location>
        <begin position="1"/>
        <end position="44"/>
    </location>
</feature>
<dbReference type="PANTHER" id="PTHR14742">
    <property type="entry name" value="RIBONUCLEASE P SUBUNIT P21"/>
    <property type="match status" value="1"/>
</dbReference>
<dbReference type="InterPro" id="IPR007175">
    <property type="entry name" value="Rpr2/Snm1/Rpp21"/>
</dbReference>
<reference evidence="6" key="1">
    <citation type="submission" date="2020-11" db="EMBL/GenBank/DDBJ databases">
        <title>Kefir isolates.</title>
        <authorList>
            <person name="Marcisauskas S."/>
            <person name="Kim Y."/>
            <person name="Blasche S."/>
        </authorList>
    </citation>
    <scope>NUCLEOTIDE SEQUENCE</scope>
    <source>
        <strain evidence="6">Olga-1</strain>
    </source>
</reference>
<evidence type="ECO:0000313" key="6">
    <source>
        <dbReference type="EMBL" id="KAG0687354.1"/>
    </source>
</evidence>
<dbReference type="Proteomes" id="UP000697127">
    <property type="component" value="Unassembled WGS sequence"/>
</dbReference>
<evidence type="ECO:0000256" key="1">
    <source>
        <dbReference type="ARBA" id="ARBA00022694"/>
    </source>
</evidence>
<sequence length="176" mass="20244">MEKIPQSSKSNGKEKFSHPQKVKKQNKQSKSNKSKTPRIPSSIPKKDHFQRVTYLYEVGAMMTGKQIENSQSKNAKSIDTISRMCLNHMNLVSKKAVLKLHPDIKRTICKKCLRLQVDGFTTKTRIKNDSKKQLLSCDVLEKECICGVSKRYPIGRDEEYTLFSEKSSVLFEMENK</sequence>
<evidence type="ECO:0000256" key="4">
    <source>
        <dbReference type="ARBA" id="ARBA00038402"/>
    </source>
</evidence>
<evidence type="ECO:0000313" key="7">
    <source>
        <dbReference type="Proteomes" id="UP000697127"/>
    </source>
</evidence>
<dbReference type="OrthoDB" id="128536at2759"/>
<accession>A0A9P6WHL8</accession>
<dbReference type="AlphaFoldDB" id="A0A9P6WHL8"/>
<dbReference type="PANTHER" id="PTHR14742:SF0">
    <property type="entry name" value="RIBONUCLEASE P PROTEIN SUBUNIT P21"/>
    <property type="match status" value="1"/>
</dbReference>
<feature type="compositionally biased region" description="Polar residues" evidence="5">
    <location>
        <begin position="1"/>
        <end position="10"/>
    </location>
</feature>
<dbReference type="Pfam" id="PF04032">
    <property type="entry name" value="Rpr2"/>
    <property type="match status" value="1"/>
</dbReference>
<proteinExistence type="inferred from homology"/>
<name>A0A9P6WHL8_9ASCO</name>
<dbReference type="GO" id="GO:0046872">
    <property type="term" value="F:metal ion binding"/>
    <property type="evidence" value="ECO:0007669"/>
    <property type="project" value="UniProtKB-KW"/>
</dbReference>
<evidence type="ECO:0008006" key="8">
    <source>
        <dbReference type="Google" id="ProtNLM"/>
    </source>
</evidence>
<dbReference type="EMBL" id="PUHW01000274">
    <property type="protein sequence ID" value="KAG0687354.1"/>
    <property type="molecule type" value="Genomic_DNA"/>
</dbReference>
<evidence type="ECO:0000256" key="2">
    <source>
        <dbReference type="ARBA" id="ARBA00022723"/>
    </source>
</evidence>
<feature type="compositionally biased region" description="Basic residues" evidence="5">
    <location>
        <begin position="18"/>
        <end position="36"/>
    </location>
</feature>
<dbReference type="GO" id="GO:0005655">
    <property type="term" value="C:nucleolar ribonuclease P complex"/>
    <property type="evidence" value="ECO:0007669"/>
    <property type="project" value="TreeGrafter"/>
</dbReference>
<dbReference type="GO" id="GO:0008033">
    <property type="term" value="P:tRNA processing"/>
    <property type="evidence" value="ECO:0007669"/>
    <property type="project" value="UniProtKB-KW"/>
</dbReference>
<keyword evidence="2" id="KW-0479">Metal-binding</keyword>
<evidence type="ECO:0000256" key="5">
    <source>
        <dbReference type="SAM" id="MobiDB-lite"/>
    </source>
</evidence>
<keyword evidence="1" id="KW-0819">tRNA processing</keyword>